<keyword evidence="2" id="KW-1185">Reference proteome</keyword>
<dbReference type="EMBL" id="JH413820">
    <property type="protein sequence ID" value="EHL31025.1"/>
    <property type="molecule type" value="Genomic_DNA"/>
</dbReference>
<dbReference type="STRING" id="658187.LDG_6931"/>
<dbReference type="HOGENOM" id="CLU_1413607_0_0_6"/>
<name>G9ENV3_9GAMM</name>
<dbReference type="Proteomes" id="UP000002770">
    <property type="component" value="Unassembled WGS sequence"/>
</dbReference>
<evidence type="ECO:0008006" key="3">
    <source>
        <dbReference type="Google" id="ProtNLM"/>
    </source>
</evidence>
<evidence type="ECO:0000313" key="1">
    <source>
        <dbReference type="EMBL" id="EHL31025.1"/>
    </source>
</evidence>
<protein>
    <recommendedName>
        <fullName evidence="3">RiboL-PSP-HEPN domain-containing protein</fullName>
    </recommendedName>
</protein>
<proteinExistence type="predicted"/>
<gene>
    <name evidence="1" type="ORF">LDG_6931</name>
</gene>
<dbReference type="OrthoDB" id="5636697at2"/>
<dbReference type="AlphaFoldDB" id="G9ENV3"/>
<organism evidence="1 2">
    <name type="scientific">Legionella drancourtii LLAP12</name>
    <dbReference type="NCBI Taxonomy" id="658187"/>
    <lineage>
        <taxon>Bacteria</taxon>
        <taxon>Pseudomonadati</taxon>
        <taxon>Pseudomonadota</taxon>
        <taxon>Gammaproteobacteria</taxon>
        <taxon>Legionellales</taxon>
        <taxon>Legionellaceae</taxon>
        <taxon>Legionella</taxon>
    </lineage>
</organism>
<accession>G9ENV3</accession>
<dbReference type="InParanoid" id="G9ENV3"/>
<dbReference type="eggNOG" id="ENOG503118A">
    <property type="taxonomic scope" value="Bacteria"/>
</dbReference>
<evidence type="ECO:0000313" key="2">
    <source>
        <dbReference type="Proteomes" id="UP000002770"/>
    </source>
</evidence>
<sequence>MNQFKFFKLINFEYQLKIYDLVATSIQTTSAHLESKKNINELTPDETHDLVSYKQSLDILIESTFLQIYATLEESLYHECEQKLIKKNASITRFETALKELGYRIDNKHWQTILNISKIRNCLLHGNGRLDNDRYGIDTKDTIQSLNADANTLLIEIINLNGHGEGTAKIKIKEQFLHYCFIKIQKFIDSQK</sequence>
<dbReference type="RefSeq" id="WP_006870857.1">
    <property type="nucleotide sequence ID" value="NZ_JH413820.1"/>
</dbReference>
<reference evidence="1 2" key="1">
    <citation type="journal article" date="2011" name="BMC Genomics">
        <title>Insight into cross-talk between intra-amoebal pathogens.</title>
        <authorList>
            <person name="Gimenez G."/>
            <person name="Bertelli C."/>
            <person name="Moliner C."/>
            <person name="Robert C."/>
            <person name="Raoult D."/>
            <person name="Fournier P.E."/>
            <person name="Greub G."/>
        </authorList>
    </citation>
    <scope>NUCLEOTIDE SEQUENCE [LARGE SCALE GENOMIC DNA]</scope>
    <source>
        <strain evidence="1 2">LLAP12</strain>
    </source>
</reference>